<evidence type="ECO:0000256" key="1">
    <source>
        <dbReference type="ARBA" id="ARBA00001947"/>
    </source>
</evidence>
<dbReference type="GO" id="GO:0016485">
    <property type="term" value="P:protein processing"/>
    <property type="evidence" value="ECO:0007669"/>
    <property type="project" value="TreeGrafter"/>
</dbReference>
<feature type="domain" description="Peptidase M13 N-terminal" evidence="9">
    <location>
        <begin position="20"/>
        <end position="397"/>
    </location>
</feature>
<dbReference type="CDD" id="cd08662">
    <property type="entry name" value="M13"/>
    <property type="match status" value="1"/>
</dbReference>
<dbReference type="Pfam" id="PF05649">
    <property type="entry name" value="Peptidase_M13_N"/>
    <property type="match status" value="1"/>
</dbReference>
<dbReference type="SUPFAM" id="SSF55486">
    <property type="entry name" value="Metalloproteases ('zincins'), catalytic domain"/>
    <property type="match status" value="1"/>
</dbReference>
<dbReference type="InterPro" id="IPR000718">
    <property type="entry name" value="Peptidase_M13"/>
</dbReference>
<gene>
    <name evidence="10" type="ORF">AN277_0202930</name>
</gene>
<evidence type="ECO:0000313" key="11">
    <source>
        <dbReference type="Proteomes" id="UP000053171"/>
    </source>
</evidence>
<evidence type="ECO:0000256" key="2">
    <source>
        <dbReference type="ARBA" id="ARBA00007357"/>
    </source>
</evidence>
<evidence type="ECO:0000256" key="5">
    <source>
        <dbReference type="ARBA" id="ARBA00022801"/>
    </source>
</evidence>
<dbReference type="Gene3D" id="1.10.1380.10">
    <property type="entry name" value="Neutral endopeptidase , domain2"/>
    <property type="match status" value="1"/>
</dbReference>
<dbReference type="RefSeq" id="WP_061225565.1">
    <property type="nucleotide sequence ID" value="NZ_JAIUDH010000004.1"/>
</dbReference>
<proteinExistence type="inferred from homology"/>
<dbReference type="InterPro" id="IPR024079">
    <property type="entry name" value="MetalloPept_cat_dom_sf"/>
</dbReference>
<dbReference type="EMBL" id="LJBJ02000003">
    <property type="protein sequence ID" value="OAX52565.1"/>
    <property type="molecule type" value="Genomic_DNA"/>
</dbReference>
<dbReference type="Pfam" id="PF01431">
    <property type="entry name" value="Peptidase_M13"/>
    <property type="match status" value="1"/>
</dbReference>
<feature type="domain" description="Peptidase M13 C-terminal" evidence="8">
    <location>
        <begin position="448"/>
        <end position="658"/>
    </location>
</feature>
<evidence type="ECO:0000256" key="3">
    <source>
        <dbReference type="ARBA" id="ARBA00022670"/>
    </source>
</evidence>
<keyword evidence="5" id="KW-0378">Hydrolase</keyword>
<protein>
    <submittedName>
        <fullName evidence="10">Peptidase M13</fullName>
    </submittedName>
</protein>
<comment type="cofactor">
    <cofactor evidence="1">
        <name>Zn(2+)</name>
        <dbReference type="ChEBI" id="CHEBI:29105"/>
    </cofactor>
</comment>
<dbReference type="InterPro" id="IPR018497">
    <property type="entry name" value="Peptidase_M13_C"/>
</dbReference>
<evidence type="ECO:0000256" key="4">
    <source>
        <dbReference type="ARBA" id="ARBA00022723"/>
    </source>
</evidence>
<dbReference type="PROSITE" id="PS51885">
    <property type="entry name" value="NEPRILYSIN"/>
    <property type="match status" value="1"/>
</dbReference>
<comment type="similarity">
    <text evidence="2">Belongs to the peptidase M13 family.</text>
</comment>
<organism evidence="10 11">
    <name type="scientific">Rothia kristinae</name>
    <dbReference type="NCBI Taxonomy" id="37923"/>
    <lineage>
        <taxon>Bacteria</taxon>
        <taxon>Bacillati</taxon>
        <taxon>Actinomycetota</taxon>
        <taxon>Actinomycetes</taxon>
        <taxon>Micrococcales</taxon>
        <taxon>Micrococcaceae</taxon>
        <taxon>Rothia</taxon>
    </lineage>
</organism>
<keyword evidence="7" id="KW-0482">Metalloprotease</keyword>
<evidence type="ECO:0000256" key="7">
    <source>
        <dbReference type="ARBA" id="ARBA00023049"/>
    </source>
</evidence>
<name>A0A199NUS1_9MICC</name>
<dbReference type="Proteomes" id="UP000053171">
    <property type="component" value="Unassembled WGS sequence"/>
</dbReference>
<dbReference type="InterPro" id="IPR042089">
    <property type="entry name" value="Peptidase_M13_dom_2"/>
</dbReference>
<dbReference type="GO" id="GO:0005886">
    <property type="term" value="C:plasma membrane"/>
    <property type="evidence" value="ECO:0007669"/>
    <property type="project" value="TreeGrafter"/>
</dbReference>
<keyword evidence="4" id="KW-0479">Metal-binding</keyword>
<evidence type="ECO:0000313" key="10">
    <source>
        <dbReference type="EMBL" id="OAX52565.1"/>
    </source>
</evidence>
<dbReference type="GO" id="GO:0046872">
    <property type="term" value="F:metal ion binding"/>
    <property type="evidence" value="ECO:0007669"/>
    <property type="project" value="UniProtKB-KW"/>
</dbReference>
<dbReference type="PANTHER" id="PTHR11733">
    <property type="entry name" value="ZINC METALLOPROTEASE FAMILY M13 NEPRILYSIN-RELATED"/>
    <property type="match status" value="1"/>
</dbReference>
<reference evidence="10" key="1">
    <citation type="submission" date="2016-06" db="EMBL/GenBank/DDBJ databases">
        <title>Identification of putative biosynthetic pathways for the production of bioactive secondary metabolites by the marine actinomycete Kocuria kristinae RUTW2-3.</title>
        <authorList>
            <person name="Waterworth S.C."/>
            <person name="Walmsley T.A."/>
            <person name="Matongo T."/>
            <person name="Davies-Coleman M.T."/>
            <person name="Dorrington R.A."/>
        </authorList>
    </citation>
    <scope>NUCLEOTIDE SEQUENCE [LARGE SCALE GENOMIC DNA]</scope>
    <source>
        <strain evidence="10">RUTW2-3</strain>
    </source>
</reference>
<keyword evidence="11" id="KW-1185">Reference proteome</keyword>
<dbReference type="PANTHER" id="PTHR11733:SF167">
    <property type="entry name" value="FI17812P1-RELATED"/>
    <property type="match status" value="1"/>
</dbReference>
<dbReference type="InterPro" id="IPR008753">
    <property type="entry name" value="Peptidase_M13_N"/>
</dbReference>
<dbReference type="AlphaFoldDB" id="A0A199NUS1"/>
<evidence type="ECO:0000256" key="6">
    <source>
        <dbReference type="ARBA" id="ARBA00022833"/>
    </source>
</evidence>
<evidence type="ECO:0000259" key="8">
    <source>
        <dbReference type="Pfam" id="PF01431"/>
    </source>
</evidence>
<sequence>MTQSTDTTAPELTFDPSIRPGDDFYRHVNGPWIAAHEIPADRGIDGAFHHLRDLAEEQVRDIITEIGRRDPDSRIGRLYNSFMDEQSIEAAGTDPLEPDLALLEQAEDRDGLVLALAALEASGVGGPVGLYVANDAKDATRYVPNLTQSGIGLPDRDYFFEDKHAQIREAYRAHLERMFALTGTAERFGTTPADAAARVYALEEKIASHHWDQVTLRDANKRYNPHSFDQLDQAFPGFPWTRWIEGIGGTPEGFAKVIVGQPSALEGLARLWVSEDLEDWRLWAVWRLIHARAPFLGTQIVQENFEFYSKTLTGTEQIRDRWKRGVGLVEALLGEEVGQEYVARHFPPEHKQRMLQLVQHLIEAYRESISSLDWMTEATRERALDKLDKFTPKIGYPDSWRDYSGLSMDDDLLENVRRGSRFEHEYELGKLGQPINRDEWAMTPQTVNAYYHPLMNEIAFPAAILRPPFFDMDADDAVNFGAIGAVIGHEIGHGFDDQGSKYDGDGNLNDWWTAQDRAEFDKRTGELVRQYSGYVPEGLDPERDAVNGELTLGENIGDLGGLGIALKAYRRALAEQGLDFDSAPVVDGQTALQRLFVAYARVWRSKARPQTLRMYLSMDPHSPAEFRCNGIVRNIDAFYDAFEVGPEDELWLDPQERVSIW</sequence>
<dbReference type="Gene3D" id="3.40.390.10">
    <property type="entry name" value="Collagenase (Catalytic Domain)"/>
    <property type="match status" value="1"/>
</dbReference>
<evidence type="ECO:0000259" key="9">
    <source>
        <dbReference type="Pfam" id="PF05649"/>
    </source>
</evidence>
<keyword evidence="3" id="KW-0645">Protease</keyword>
<dbReference type="GO" id="GO:0004222">
    <property type="term" value="F:metalloendopeptidase activity"/>
    <property type="evidence" value="ECO:0007669"/>
    <property type="project" value="InterPro"/>
</dbReference>
<dbReference type="PRINTS" id="PR00786">
    <property type="entry name" value="NEPRILYSIN"/>
</dbReference>
<accession>A0A199NUS1</accession>
<comment type="caution">
    <text evidence="10">The sequence shown here is derived from an EMBL/GenBank/DDBJ whole genome shotgun (WGS) entry which is preliminary data.</text>
</comment>
<keyword evidence="6" id="KW-0862">Zinc</keyword>